<dbReference type="Proteomes" id="UP000658320">
    <property type="component" value="Unassembled WGS sequence"/>
</dbReference>
<proteinExistence type="predicted"/>
<keyword evidence="1" id="KW-0472">Membrane</keyword>
<comment type="caution">
    <text evidence="2">The sequence shown here is derived from an EMBL/GenBank/DDBJ whole genome shotgun (WGS) entry which is preliminary data.</text>
</comment>
<name>A0A918FNX8_9ACTN</name>
<sequence>MARKVPVRRWMQGLNRAMPVVLDTVGVILLSGSAILAFGLAAGVAALGVGCIVLNWRFYSGT</sequence>
<reference evidence="2" key="1">
    <citation type="journal article" date="2014" name="Int. J. Syst. Evol. Microbiol.">
        <title>Complete genome sequence of Corynebacterium casei LMG S-19264T (=DSM 44701T), isolated from a smear-ripened cheese.</title>
        <authorList>
            <consortium name="US DOE Joint Genome Institute (JGI-PGF)"/>
            <person name="Walter F."/>
            <person name="Albersmeier A."/>
            <person name="Kalinowski J."/>
            <person name="Ruckert C."/>
        </authorList>
    </citation>
    <scope>NUCLEOTIDE SEQUENCE</scope>
    <source>
        <strain evidence="2">JCM 4346</strain>
    </source>
</reference>
<keyword evidence="3" id="KW-1185">Reference proteome</keyword>
<evidence type="ECO:0000313" key="2">
    <source>
        <dbReference type="EMBL" id="GGR61393.1"/>
    </source>
</evidence>
<protein>
    <submittedName>
        <fullName evidence="2">Uncharacterized protein</fullName>
    </submittedName>
</protein>
<dbReference type="AlphaFoldDB" id="A0A918FNX8"/>
<keyword evidence="1" id="KW-1133">Transmembrane helix</keyword>
<accession>A0A918FNX8</accession>
<keyword evidence="1" id="KW-0812">Transmembrane</keyword>
<feature type="transmembrane region" description="Helical" evidence="1">
    <location>
        <begin position="20"/>
        <end position="49"/>
    </location>
</feature>
<dbReference type="EMBL" id="BMSX01000041">
    <property type="protein sequence ID" value="GGR61393.1"/>
    <property type="molecule type" value="Genomic_DNA"/>
</dbReference>
<reference evidence="2" key="2">
    <citation type="submission" date="2020-09" db="EMBL/GenBank/DDBJ databases">
        <authorList>
            <person name="Sun Q."/>
            <person name="Ohkuma M."/>
        </authorList>
    </citation>
    <scope>NUCLEOTIDE SEQUENCE</scope>
    <source>
        <strain evidence="2">JCM 4346</strain>
    </source>
</reference>
<evidence type="ECO:0000256" key="1">
    <source>
        <dbReference type="SAM" id="Phobius"/>
    </source>
</evidence>
<organism evidence="2 3">
    <name type="scientific">Streptomyces aurantiogriseus</name>
    <dbReference type="NCBI Taxonomy" id="66870"/>
    <lineage>
        <taxon>Bacteria</taxon>
        <taxon>Bacillati</taxon>
        <taxon>Actinomycetota</taxon>
        <taxon>Actinomycetes</taxon>
        <taxon>Kitasatosporales</taxon>
        <taxon>Streptomycetaceae</taxon>
        <taxon>Streptomyces</taxon>
    </lineage>
</organism>
<gene>
    <name evidence="2" type="ORF">GCM10010251_92740</name>
</gene>
<evidence type="ECO:0000313" key="3">
    <source>
        <dbReference type="Proteomes" id="UP000658320"/>
    </source>
</evidence>